<organism evidence="1 2">
    <name type="scientific">Tribonema minus</name>
    <dbReference type="NCBI Taxonomy" id="303371"/>
    <lineage>
        <taxon>Eukaryota</taxon>
        <taxon>Sar</taxon>
        <taxon>Stramenopiles</taxon>
        <taxon>Ochrophyta</taxon>
        <taxon>PX clade</taxon>
        <taxon>Xanthophyceae</taxon>
        <taxon>Tribonematales</taxon>
        <taxon>Tribonemataceae</taxon>
        <taxon>Tribonema</taxon>
    </lineage>
</organism>
<evidence type="ECO:0000313" key="1">
    <source>
        <dbReference type="EMBL" id="KAG5183381.1"/>
    </source>
</evidence>
<dbReference type="AlphaFoldDB" id="A0A835YXK0"/>
<accession>A0A835YXK0</accession>
<protein>
    <submittedName>
        <fullName evidence="1">Uncharacterized protein</fullName>
    </submittedName>
</protein>
<sequence length="356" mass="40354">MASLSHVLGEYSPESPAYEFARNTAADVIAQLRTAQQLCEMGASVDVHVDCGYECSQVLEHQQITCSSSNNLNIMYHEAIADSGAPVTATHRARFGDNADNYDLFLYTEDDILLSAVQVMSYFRHSQRLHAQGLSDEYEIGFFRQEINLTSPTLDMVVWEETTVGPEALDVVLLPPPSAKSGHAPRWYVINNRQTHQACWMALQHKILRIRDERPQFFNSSATALLNIETQASEVFWVLHWKKIIPLVNYPDFGIRHLGNLQSFEVDWRGKTTRPVQHVYSELLQLRAQKAQSFHELESSRSYGINVNRHDRLDRLALSTADPVRCSRCAVVSRIDRLARSTASPLLTLLYRGGHD</sequence>
<dbReference type="OrthoDB" id="39955at2759"/>
<keyword evidence="2" id="KW-1185">Reference proteome</keyword>
<comment type="caution">
    <text evidence="1">The sequence shown here is derived from an EMBL/GenBank/DDBJ whole genome shotgun (WGS) entry which is preliminary data.</text>
</comment>
<proteinExistence type="predicted"/>
<name>A0A835YXK0_9STRA</name>
<reference evidence="1" key="1">
    <citation type="submission" date="2021-02" db="EMBL/GenBank/DDBJ databases">
        <title>First Annotated Genome of the Yellow-green Alga Tribonema minus.</title>
        <authorList>
            <person name="Mahan K.M."/>
        </authorList>
    </citation>
    <scope>NUCLEOTIDE SEQUENCE</scope>
    <source>
        <strain evidence="1">UTEX B ZZ1240</strain>
    </source>
</reference>
<evidence type="ECO:0000313" key="2">
    <source>
        <dbReference type="Proteomes" id="UP000664859"/>
    </source>
</evidence>
<dbReference type="EMBL" id="JAFCMP010000212">
    <property type="protein sequence ID" value="KAG5183381.1"/>
    <property type="molecule type" value="Genomic_DNA"/>
</dbReference>
<dbReference type="Proteomes" id="UP000664859">
    <property type="component" value="Unassembled WGS sequence"/>
</dbReference>
<gene>
    <name evidence="1" type="ORF">JKP88DRAFT_245249</name>
</gene>